<keyword evidence="3" id="KW-1185">Reference proteome</keyword>
<dbReference type="Proteomes" id="UP001189122">
    <property type="component" value="Unassembled WGS sequence"/>
</dbReference>
<proteinExistence type="predicted"/>
<sequence>MLSRDDDFPSLTCTTTPCPTTSWPLVTWKGSGAHMPLSSKPLEPYSDGKWDLSPSTHETQHPSSAADRRTKTKEPGFHYTA</sequence>
<reference evidence="3" key="1">
    <citation type="journal article" date="2020" name="Sci. Rep.">
        <title>Chromosome-scale genome assembly for the duckweed Spirodela intermedia, integrating cytogenetic maps, PacBio and Oxford Nanopore libraries.</title>
        <authorList>
            <person name="Hoang P.T.N."/>
            <person name="Fiebig A."/>
            <person name="Novak P."/>
            <person name="Macas J."/>
            <person name="Cao H.X."/>
            <person name="Stepanenko A."/>
            <person name="Chen G."/>
            <person name="Borisjuk N."/>
            <person name="Scholz U."/>
            <person name="Schubert I."/>
        </authorList>
    </citation>
    <scope>NUCLEOTIDE SEQUENCE [LARGE SCALE GENOMIC DNA]</scope>
</reference>
<feature type="compositionally biased region" description="Basic and acidic residues" evidence="1">
    <location>
        <begin position="66"/>
        <end position="81"/>
    </location>
</feature>
<evidence type="ECO:0000313" key="2">
    <source>
        <dbReference type="EMBL" id="CAA6674204.1"/>
    </source>
</evidence>
<organism evidence="2 3">
    <name type="scientific">Spirodela intermedia</name>
    <name type="common">Intermediate duckweed</name>
    <dbReference type="NCBI Taxonomy" id="51605"/>
    <lineage>
        <taxon>Eukaryota</taxon>
        <taxon>Viridiplantae</taxon>
        <taxon>Streptophyta</taxon>
        <taxon>Embryophyta</taxon>
        <taxon>Tracheophyta</taxon>
        <taxon>Spermatophyta</taxon>
        <taxon>Magnoliopsida</taxon>
        <taxon>Liliopsida</taxon>
        <taxon>Araceae</taxon>
        <taxon>Lemnoideae</taxon>
        <taxon>Spirodela</taxon>
    </lineage>
</organism>
<feature type="compositionally biased region" description="Polar residues" evidence="1">
    <location>
        <begin position="53"/>
        <end position="63"/>
    </location>
</feature>
<feature type="region of interest" description="Disordered" evidence="1">
    <location>
        <begin position="33"/>
        <end position="81"/>
    </location>
</feature>
<comment type="caution">
    <text evidence="2">The sequence shown here is derived from an EMBL/GenBank/DDBJ whole genome shotgun (WGS) entry which is preliminary data.</text>
</comment>
<gene>
    <name evidence="2" type="ORF">SI7747_UN020562</name>
</gene>
<dbReference type="EMBL" id="CACRZD030000089">
    <property type="protein sequence ID" value="CAA6674204.1"/>
    <property type="molecule type" value="Genomic_DNA"/>
</dbReference>
<name>A0ABN7E8J8_SPIIN</name>
<evidence type="ECO:0000313" key="3">
    <source>
        <dbReference type="Proteomes" id="UP001189122"/>
    </source>
</evidence>
<accession>A0ABN7E8J8</accession>
<evidence type="ECO:0000256" key="1">
    <source>
        <dbReference type="SAM" id="MobiDB-lite"/>
    </source>
</evidence>
<protein>
    <submittedName>
        <fullName evidence="2">Uncharacterized protein</fullName>
    </submittedName>
</protein>